<protein>
    <recommendedName>
        <fullName evidence="1">DUF4062 domain-containing protein</fullName>
    </recommendedName>
</protein>
<organism evidence="2 3">
    <name type="scientific">Brevundimonas diminuta</name>
    <name type="common">Pseudomonas diminuta</name>
    <dbReference type="NCBI Taxonomy" id="293"/>
    <lineage>
        <taxon>Bacteria</taxon>
        <taxon>Pseudomonadati</taxon>
        <taxon>Pseudomonadota</taxon>
        <taxon>Alphaproteobacteria</taxon>
        <taxon>Caulobacterales</taxon>
        <taxon>Caulobacteraceae</taxon>
        <taxon>Brevundimonas</taxon>
    </lineage>
</organism>
<dbReference type="Pfam" id="PF13271">
    <property type="entry name" value="DUF4062"/>
    <property type="match status" value="1"/>
</dbReference>
<evidence type="ECO:0000313" key="2">
    <source>
        <dbReference type="EMBL" id="SPU43032.1"/>
    </source>
</evidence>
<evidence type="ECO:0000313" key="3">
    <source>
        <dbReference type="Proteomes" id="UP000250358"/>
    </source>
</evidence>
<dbReference type="InterPro" id="IPR025139">
    <property type="entry name" value="DUF4062"/>
</dbReference>
<dbReference type="Proteomes" id="UP000250358">
    <property type="component" value="Unassembled WGS sequence"/>
</dbReference>
<gene>
    <name evidence="2" type="ORF">NCTC11165_00995</name>
</gene>
<dbReference type="EMBL" id="UAQM01000002">
    <property type="protein sequence ID" value="SPU43032.1"/>
    <property type="molecule type" value="Genomic_DNA"/>
</dbReference>
<sequence length="363" mass="40572">MAKPRIFLSSTCYDLGDARAALTEFLEGYGFEVLNSQTAKFGVKPKVHSHDACLEMIPHADYVVLIVGGRRGGTYVHSDKSITNEEIRVARKLDRPILAFVDRKVDALRQTYRKNPGADFTPTVEDPRIFDFLDAIASSEEDNWLHPFDTVNDIKTGLQAQFAYFLLLYSHGLRPEKGPAVVKAGQPVAFPKDLPGVPGDSEEERTDMIAGLRQVYDTLKRIKDSDLNDGAKGQQFKTIWVMGRHGQSSGNMLRLKEDRFKGSAWGGSKGQRVFNQMEDCGVTGGYDVDDDNEGRQFGVVYLVFDAAETDAYPADALKTWVEALLARYGEDAEDMFDRLDMKVFETARPKPAVKTGRKTLRRA</sequence>
<evidence type="ECO:0000259" key="1">
    <source>
        <dbReference type="Pfam" id="PF13271"/>
    </source>
</evidence>
<reference evidence="2 3" key="1">
    <citation type="submission" date="2018-06" db="EMBL/GenBank/DDBJ databases">
        <authorList>
            <consortium name="Pathogen Informatics"/>
            <person name="Doyle S."/>
        </authorList>
    </citation>
    <scope>NUCLEOTIDE SEQUENCE [LARGE SCALE GENOMIC DNA]</scope>
    <source>
        <strain evidence="2 3">NCTC11165</strain>
    </source>
</reference>
<dbReference type="AlphaFoldDB" id="A0A2X1AQZ2"/>
<proteinExistence type="predicted"/>
<name>A0A2X1AQZ2_BREDI</name>
<feature type="domain" description="DUF4062" evidence="1">
    <location>
        <begin position="5"/>
        <end position="90"/>
    </location>
</feature>
<dbReference type="RefSeq" id="WP_128115277.1">
    <property type="nucleotide sequence ID" value="NZ_UAQM01000002.1"/>
</dbReference>
<accession>A0A2X1AQZ2</accession>